<dbReference type="Pfam" id="PF14349">
    <property type="entry name" value="SprA_N"/>
    <property type="match status" value="2"/>
</dbReference>
<comment type="caution">
    <text evidence="4">The sequence shown here is derived from an EMBL/GenBank/DDBJ whole genome shotgun (WGS) entry which is preliminary data.</text>
</comment>
<gene>
    <name evidence="4" type="ORF">N425_12660</name>
</gene>
<dbReference type="InterPro" id="IPR026377">
    <property type="entry name" value="Cell_surface_SprA"/>
</dbReference>
<dbReference type="Proteomes" id="UP000018837">
    <property type="component" value="Unassembled WGS sequence"/>
</dbReference>
<organism evidence="4 5">
    <name type="scientific">Tannerella sp. oral taxon BU063 isolate Cell 2</name>
    <dbReference type="NCBI Taxonomy" id="1411148"/>
    <lineage>
        <taxon>Bacteria</taxon>
        <taxon>Pseudomonadati</taxon>
        <taxon>Bacteroidota</taxon>
        <taxon>Bacteroidia</taxon>
        <taxon>Bacteroidales</taxon>
        <taxon>Tannerellaceae</taxon>
        <taxon>Tannerella</taxon>
    </lineage>
</organism>
<proteinExistence type="predicted"/>
<protein>
    <submittedName>
        <fullName evidence="4">Gliding motility protein</fullName>
    </submittedName>
</protein>
<evidence type="ECO:0000256" key="1">
    <source>
        <dbReference type="SAM" id="MobiDB-lite"/>
    </source>
</evidence>
<keyword evidence="2" id="KW-0732">Signal</keyword>
<name>W2C339_9BACT</name>
<dbReference type="NCBIfam" id="TIGR04189">
    <property type="entry name" value="surface_SprA"/>
    <property type="match status" value="1"/>
</dbReference>
<evidence type="ECO:0000256" key="2">
    <source>
        <dbReference type="SAM" id="SignalP"/>
    </source>
</evidence>
<feature type="domain" description="Gliding motility protein SprA N-terminal" evidence="3">
    <location>
        <begin position="1084"/>
        <end position="1612"/>
    </location>
</feature>
<feature type="domain" description="Gliding motility protein SprA N-terminal" evidence="3">
    <location>
        <begin position="86"/>
        <end position="361"/>
    </location>
</feature>
<reference evidence="4 5" key="1">
    <citation type="submission" date="2013-11" db="EMBL/GenBank/DDBJ databases">
        <title>Single cell genomics of uncultured Tannerella BU063 (oral taxon 286).</title>
        <authorList>
            <person name="Beall C.J."/>
            <person name="Campbell A.G."/>
            <person name="Griffen A.L."/>
            <person name="Podar M."/>
            <person name="Leys E.J."/>
        </authorList>
    </citation>
    <scope>NUCLEOTIDE SEQUENCE [LARGE SCALE GENOMIC DNA]</scope>
    <source>
        <strain evidence="4">Cell 2</strain>
    </source>
</reference>
<feature type="region of interest" description="Disordered" evidence="1">
    <location>
        <begin position="1139"/>
        <end position="1171"/>
    </location>
</feature>
<feature type="chain" id="PRO_5004812357" evidence="2">
    <location>
        <begin position="28"/>
        <end position="2478"/>
    </location>
</feature>
<evidence type="ECO:0000313" key="4">
    <source>
        <dbReference type="EMBL" id="ETK00902.1"/>
    </source>
</evidence>
<evidence type="ECO:0000313" key="5">
    <source>
        <dbReference type="Proteomes" id="UP000018837"/>
    </source>
</evidence>
<dbReference type="InterPro" id="IPR025684">
    <property type="entry name" value="SprA_N_dom"/>
</dbReference>
<evidence type="ECO:0000259" key="3">
    <source>
        <dbReference type="Pfam" id="PF14349"/>
    </source>
</evidence>
<sequence>MKTGCPYRSTLLLALFFAILWFGGRAAAQAPADSARKDSVPPTIATLGKPRFPVARTAPLFYRDLTQPLPADLHNPDNLQTTVEYDILTNRYIVRTRVGDMELGTPITMTPEQYQQYSMQQSMKAYYRQRNDENFRQASGEKLNLMDMRFNIGAADRVFGPGGIRVKSQGTAEMKVGMKSSGTKNPTLPERSRNHTFFNFDNNVQLNMQASVGTKVNFGLNYNTQSSFEFDASRLNLAYTGDEDEIIKNIEAGNVSLNTGNSLIRGGAALFGIKTELQFGKLRVNALLAQQNSESRTITSQGGVQTTDFEINIDNYDENRHFFLGHFFRDRYDEAMAKLPLVASSAKITKIEVWVTNRRGNYNEARDIVAFSDLGENVHIGNTAEVQASGTVRMTHNEANTLYSRVNALTDARSIDRVNGALSFLEDGRDYEKIGSARLLSPSEYSLNEALGYISLSTALQPDESLAVAFEYTYGGQTFKVGEISTDNTNNTSGCLFVKLIKGINEAPGMPFWDLMMKNVYSLEAFSVQKDRFKLDIVYQSDTVGTYVYSIQEGNIAGRTLLQVMNLDRLDVNNEPYPNGSFDFVEGYTIQPANGRIFFPVVEPFGRHLRKAIGNNAIADRYVFQELYDSTKTVAQQIAEKNKFKLRGKYRASSASDINLGSTNVARGSVVVTAGGVRLTENVDYVVDYASGIVSIINESVLANRSSISVSLENQSVYSMQRKTMMGLDLNYEFSKHFSAGATVMHLSEMPLTTKTAMGEESINNTLWGANLAYKGESQWLTNVVDKLPLLNLTQPSQISLNAEFAHLIAGHYQNENTGRYSYLDDFESTRNSIDLLNPYLWSLASTPYDNGAAAKFPEASLVNNTEYGKNRALFAWYYIDGLFTRRNSSLRPKYLTDKDISNHYVRPIEYSEIYPNKDLAYNETNMLNTLNLAYYPTERGPYNLDVDGMNADGTLANPQRRWGGMMRRLDQTDFEASNIEYVEFWMMDPFIYNRETTKGGDLFLHLGDVSEDILRDGKKFFENGLPVNGNLSQVDTNVWGRIPRQQSTVYAFDNTTGARRVQDVGLNGLSSTEERAFPTYKNYVERLRAKVSADTWMRWEHDPFSPVNDPAGDDYHYFRGSDYDRDQVDILTRYKHYNGTEGNSTASEDSPESYDISSKTNPDVEDINGDNTMSDLERYYEYRVSIRPKDMVVGQNHIVNERRVRVRLPNGDTTSVTWYQFKVPVKEYLRRVGTIQGYKSIRFMRLYMTDFYETTILRLGTFDLVRGDWRTYLQSLAPIGAPPSVNGTLDVTSVNIEENGDREPVNYILPPGVTRMTDPSQPQIRQQNEQALSLKVTNLASQDARAIYKSTKYDMRRYKRLQLFVHAERLINDVTSLANGELSVFIRLGSDYKNNYYEYEVPLTLTPAGRYNSSSEADRSTVWPESNMIDFPTEVLTNLKNKRNRAKREGRAGVSFATVYSEMDPQRQMNKVSVVGNPSLAEVRTIMIGVRNNAKDLKSGEVWVNELRLTDFDERGGWAANGSLSVALSDLGTIQAAGRITTAGFGQIDQSIGERSMDNYTQYAVSTSLQLGKFFPEKAQVNLPLYYAYSRETISPEYNPLDGDVHLRDALDAAVTTAQKDSIRNLTQQRVTTKSVALSNAHVNIQSKTPMPYDPSNFSFGYAYNERERKDPETVYETTKNYQGNLSYIYTPYIRPFQPFEKLQKSNGYTRYIKQLAFNYLPSTITFQTTMLRNYNELQLRDMDHLDDAASATTLPVSFSSLFTWDRSFSIRWSPLTNLTADFSAGTNARIEEPHVQVNKKLNRSDYELWKDSIKRSIADLGTPQLYDQTLNVSYSLPLQYIPVLDWVAANMTYNAQYNWESGSRVDQTTKTGNTIKNQRQMNYTAGLNLQGLYNKSSFLKTVNQKYGALADAQRSEGSRRRRVKQNYEATIRLSPDSGTIVSHSLMTKKLARVTARRTDDSSRYNITYKVIDFARIRITNRDSVELRIVVVPAPPKEETPAYKGLEYAARFLMMVRRVNLQFSQTDGMKVDGFQPQIGDWIGQASTAYGRAPGWGFAFGDVRESYVREAYDRHWLMTESEQNYLAQINSSRTLTGSATIEPAVGMKIELNINRVDSRDAEIQYLYSGMPTMHRGTFTMTTSTIGSAFASLGSAANGYESGPFRRFVENRAIVASRIEREYAGATYPSEGFLAQSELAGKAHNATKSPVSQNASDVLIPAFLAAYTGRSASRVALTAFPSMLSLLPNWRLSYDGLVQIPFIRRHFKTMTLSHQYRCVYTVGTYQSHLSWVGIGRGDRGYIKDASGDPRPSSPYDIASVSITEAFSPLIGIDAMFLNNVTAGLKYQKTRNLNLNITSYQVVETHSGEFTVSLGYKYAEFNKVLKMRKKGDFSNDLMLRFDYSRRRTQSLIRKIENAYTQLTAGTMTQSLQFSADYAFSRAVTVRAYYDLQINTPLISNNSYPTSNADYGISLRFSLAQ</sequence>
<dbReference type="PATRIC" id="fig|1411148.3.peg.2106"/>
<feature type="signal peptide" evidence="2">
    <location>
        <begin position="1"/>
        <end position="27"/>
    </location>
</feature>
<dbReference type="EMBL" id="AYUF01000494">
    <property type="protein sequence ID" value="ETK00902.1"/>
    <property type="molecule type" value="Genomic_DNA"/>
</dbReference>
<accession>W2C339</accession>